<proteinExistence type="predicted"/>
<evidence type="ECO:0000313" key="4">
    <source>
        <dbReference type="Proteomes" id="UP000244189"/>
    </source>
</evidence>
<protein>
    <submittedName>
        <fullName evidence="3">ABC-type transport system involved in multi-copper enzyme maturation permease subunit</fullName>
    </submittedName>
</protein>
<accession>A0A2T5GHT4</accession>
<dbReference type="GO" id="GO:0008270">
    <property type="term" value="F:zinc ion binding"/>
    <property type="evidence" value="ECO:0007669"/>
    <property type="project" value="InterPro"/>
</dbReference>
<feature type="transmembrane region" description="Helical" evidence="1">
    <location>
        <begin position="527"/>
        <end position="544"/>
    </location>
</feature>
<dbReference type="RefSeq" id="WP_107959220.1">
    <property type="nucleotide sequence ID" value="NZ_QAOG01000006.1"/>
</dbReference>
<dbReference type="GO" id="GO:0008237">
    <property type="term" value="F:metallopeptidase activity"/>
    <property type="evidence" value="ECO:0007669"/>
    <property type="project" value="InterPro"/>
</dbReference>
<feature type="transmembrane region" description="Helical" evidence="1">
    <location>
        <begin position="175"/>
        <end position="195"/>
    </location>
</feature>
<name>A0A2T5GHT4_9SPHN</name>
<evidence type="ECO:0000313" key="3">
    <source>
        <dbReference type="EMBL" id="PTQ58885.1"/>
    </source>
</evidence>
<dbReference type="SUPFAM" id="SSF55486">
    <property type="entry name" value="Metalloproteases ('zincins'), catalytic domain"/>
    <property type="match status" value="1"/>
</dbReference>
<feature type="transmembrane region" description="Helical" evidence="1">
    <location>
        <begin position="56"/>
        <end position="79"/>
    </location>
</feature>
<comment type="caution">
    <text evidence="3">The sequence shown here is derived from an EMBL/GenBank/DDBJ whole genome shotgun (WGS) entry which is preliminary data.</text>
</comment>
<feature type="transmembrane region" description="Helical" evidence="1">
    <location>
        <begin position="408"/>
        <end position="432"/>
    </location>
</feature>
<feature type="transmembrane region" description="Helical" evidence="1">
    <location>
        <begin position="353"/>
        <end position="377"/>
    </location>
</feature>
<keyword evidence="4" id="KW-1185">Reference proteome</keyword>
<organism evidence="3 4">
    <name type="scientific">Sphingomonas aurantiaca</name>
    <dbReference type="NCBI Taxonomy" id="185949"/>
    <lineage>
        <taxon>Bacteria</taxon>
        <taxon>Pseudomonadati</taxon>
        <taxon>Pseudomonadota</taxon>
        <taxon>Alphaproteobacteria</taxon>
        <taxon>Sphingomonadales</taxon>
        <taxon>Sphingomonadaceae</taxon>
        <taxon>Sphingomonas</taxon>
    </lineage>
</organism>
<feature type="transmembrane region" description="Helical" evidence="1">
    <location>
        <begin position="100"/>
        <end position="126"/>
    </location>
</feature>
<dbReference type="InterPro" id="IPR027268">
    <property type="entry name" value="Peptidase_M4/M1_CTD_sf"/>
</dbReference>
<feature type="transmembrane region" description="Helical" evidence="1">
    <location>
        <begin position="240"/>
        <end position="261"/>
    </location>
</feature>
<dbReference type="EMBL" id="QAOG01000006">
    <property type="protein sequence ID" value="PTQ58885.1"/>
    <property type="molecule type" value="Genomic_DNA"/>
</dbReference>
<dbReference type="AlphaFoldDB" id="A0A2T5GHT4"/>
<dbReference type="PANTHER" id="PTHR43471">
    <property type="entry name" value="ABC TRANSPORTER PERMEASE"/>
    <property type="match status" value="1"/>
</dbReference>
<keyword evidence="1" id="KW-0472">Membrane</keyword>
<evidence type="ECO:0000259" key="2">
    <source>
        <dbReference type="Pfam" id="PF01433"/>
    </source>
</evidence>
<sequence length="1196" mass="132653">MFGQIARFELRYQLRNPVFWTVAILFFLLSFGSMTIEQIQIGSGANIHKNAPVAIAQVHLIMSLFFMFVTTAFVANVIVRDDDSGFGPMVRSTRVSKFDYLTARFLGAFGAAALAFAAIPLAIWLGSLMPWVDAEKLGPNRLGDYAYAYFLLAMPSVFMTSAIFFAVATMTRSMMYSYLGVIVFLVLYLAMNVALRAKPEWRAVGSYFEPFGLGAFGTTTRYFTASEANAGLPRFAGVLVWNRLFAIAIGFVAIGIAYARFSFAERRVSKRALRKQRRTTEKLAVTAPVLVDRLPAARPAAAAWTRLRERCRFEMTLVFRSPAFLVLMLIGVFNTLAGLLATNEMYGTALRPLTFALIGTLEGAFGIIPVIIAIYYAGELVWRDRERGMHEIVDATPLPNWAYLAPKVLAITGVLFATSVVAVATACAVQLARGQTDLALGHYALWWVLPMTVDAVILAVLAVFVQALSPNKYVGWAIMVVYLVSTITLTSIGFEHPLYQYGSAGTVTLSDMNGAQIGGARGWWLRLYWGAIALGLCVLAHLLWRRGTETRLRVRVAQVPGRLLGAPGLVFAAALLVAVATGGFLYHQMDILNVYRTKQDGEARLAAYEKKYLRYVGVKQPSVTDIRLAVALYPDQRRLEADGVYAFVNDTGAPVRDLHVRLPDDKTRLGAVDIPGATLVMDDADLQYRIYRFATPLAPGARGTLTFHATRWQRGLVANGDDTRVVGNGTFLENREFSPQIGMSKDGLLQDRSKRRKYGLVPELRPAKLEDRTAQDRNLLFNTPWVRSDITVSTVAGQVPVAPGRLVSDSVAGGRRTARYVSTAPILAFFSVQSAAYAQKGRRVDGTALRVFYDPQHAFNVDRMLDAMQRSLRYYRANFGPYQFDYARILEYPGYASYAQAFAGTIPYSERIGFIADNRDTAKIDYVSYVTAHELGHQYWGHQLVSADMQGGSMLVETMAQYSALMVMKHQYGDDKIRRFLKYELDSYLRSRGGEVVEEVPLDRVESQGYIHYRKGSLVMYLLQDRLGEARVNAMLRGLLARYRFKGKPYPRSLDLVDGFLSLARTPAERQLVVDLLDRITVYDLKTTAAVTHKRPDGSYETVLTIQAAKAYANGAGAETKAALADTIDVGLFDQRPGLGSFAAKDVISKDRRAIRSGEQTIRIVSRRKPAFAGVDPYNLYVDRNGDDNVVAVSGQ</sequence>
<dbReference type="PANTHER" id="PTHR43471:SF12">
    <property type="entry name" value="HYPOTHETICAL MEMBRANE PROTEIN, CONSERVED"/>
    <property type="match status" value="1"/>
</dbReference>
<gene>
    <name evidence="3" type="ORF">C8J26_3209</name>
</gene>
<dbReference type="InterPro" id="IPR014782">
    <property type="entry name" value="Peptidase_M1_dom"/>
</dbReference>
<feature type="transmembrane region" description="Helical" evidence="1">
    <location>
        <begin position="17"/>
        <end position="36"/>
    </location>
</feature>
<reference evidence="3 4" key="1">
    <citation type="submission" date="2018-04" db="EMBL/GenBank/DDBJ databases">
        <title>Genomic Encyclopedia of Type Strains, Phase III (KMG-III): the genomes of soil and plant-associated and newly described type strains.</title>
        <authorList>
            <person name="Whitman W."/>
        </authorList>
    </citation>
    <scope>NUCLEOTIDE SEQUENCE [LARGE SCALE GENOMIC DNA]</scope>
    <source>
        <strain evidence="3 4">MA101b</strain>
    </source>
</reference>
<evidence type="ECO:0000256" key="1">
    <source>
        <dbReference type="SAM" id="Phobius"/>
    </source>
</evidence>
<feature type="domain" description="Peptidase M1 membrane alanine aminopeptidase" evidence="2">
    <location>
        <begin position="865"/>
        <end position="1046"/>
    </location>
</feature>
<dbReference type="Proteomes" id="UP000244189">
    <property type="component" value="Unassembled WGS sequence"/>
</dbReference>
<feature type="transmembrane region" description="Helical" evidence="1">
    <location>
        <begin position="473"/>
        <end position="494"/>
    </location>
</feature>
<feature type="transmembrane region" description="Helical" evidence="1">
    <location>
        <begin position="444"/>
        <end position="466"/>
    </location>
</feature>
<feature type="transmembrane region" description="Helical" evidence="1">
    <location>
        <begin position="317"/>
        <end position="341"/>
    </location>
</feature>
<dbReference type="Gene3D" id="1.10.390.10">
    <property type="entry name" value="Neutral Protease Domain 2"/>
    <property type="match status" value="1"/>
</dbReference>
<feature type="transmembrane region" description="Helical" evidence="1">
    <location>
        <begin position="564"/>
        <end position="586"/>
    </location>
</feature>
<dbReference type="Pfam" id="PF01433">
    <property type="entry name" value="Peptidase_M1"/>
    <property type="match status" value="1"/>
</dbReference>
<keyword evidence="1" id="KW-0812">Transmembrane</keyword>
<keyword evidence="1" id="KW-1133">Transmembrane helix</keyword>
<feature type="transmembrane region" description="Helical" evidence="1">
    <location>
        <begin position="146"/>
        <end position="168"/>
    </location>
</feature>